<dbReference type="InterPro" id="IPR003314">
    <property type="entry name" value="Mu-type_HTH"/>
</dbReference>
<dbReference type="InterPro" id="IPR009061">
    <property type="entry name" value="DNA-bd_dom_put_sf"/>
</dbReference>
<protein>
    <submittedName>
        <fullName evidence="2">Mu DNA-binding domain-containing protein</fullName>
    </submittedName>
</protein>
<dbReference type="AlphaFoldDB" id="A0A1G8GQH1"/>
<dbReference type="InterPro" id="IPR009057">
    <property type="entry name" value="Homeodomain-like_sf"/>
</dbReference>
<proteinExistence type="predicted"/>
<feature type="domain" description="HTH Mu-type" evidence="1">
    <location>
        <begin position="5"/>
        <end position="71"/>
    </location>
</feature>
<gene>
    <name evidence="2" type="ORF">SAMN05421742_1374</name>
</gene>
<dbReference type="SUPFAM" id="SSF46955">
    <property type="entry name" value="Putative DNA-binding domain"/>
    <property type="match status" value="1"/>
</dbReference>
<evidence type="ECO:0000313" key="2">
    <source>
        <dbReference type="EMBL" id="SDH96668.1"/>
    </source>
</evidence>
<dbReference type="GO" id="GO:0003677">
    <property type="term" value="F:DNA binding"/>
    <property type="evidence" value="ECO:0007669"/>
    <property type="project" value="UniProtKB-KW"/>
</dbReference>
<evidence type="ECO:0000313" key="3">
    <source>
        <dbReference type="Proteomes" id="UP000217076"/>
    </source>
</evidence>
<feature type="non-terminal residue" evidence="2">
    <location>
        <position position="161"/>
    </location>
</feature>
<dbReference type="RefSeq" id="WP_218119582.1">
    <property type="nucleotide sequence ID" value="NZ_FNCV01000037.1"/>
</dbReference>
<accession>A0A1G8GQH1</accession>
<keyword evidence="2" id="KW-0238">DNA-binding</keyword>
<sequence>MTGREWFTAAELADLSLPTLPGTERNIRARATREGWQHRERQGRGGGREFHISSLPSAAKAKLVMASAPASAPAGGPTKAQMSRTDAWRWYDGLPDKKKNTAEWRLSVLNAVLALYQHGVSKDVAVMQAARQHGVSASSIYNWFKLTDGVERADWLPALAP</sequence>
<dbReference type="Gene3D" id="1.10.10.60">
    <property type="entry name" value="Homeodomain-like"/>
    <property type="match status" value="1"/>
</dbReference>
<dbReference type="SUPFAM" id="SSF46689">
    <property type="entry name" value="Homeodomain-like"/>
    <property type="match status" value="1"/>
</dbReference>
<evidence type="ECO:0000259" key="1">
    <source>
        <dbReference type="PROSITE" id="PS51702"/>
    </source>
</evidence>
<dbReference type="Pfam" id="PF02316">
    <property type="entry name" value="HTH_Tnp_Mu_1"/>
    <property type="match status" value="1"/>
</dbReference>
<dbReference type="EMBL" id="FNCV01000037">
    <property type="protein sequence ID" value="SDH96668.1"/>
    <property type="molecule type" value="Genomic_DNA"/>
</dbReference>
<dbReference type="Gene3D" id="1.10.10.10">
    <property type="entry name" value="Winged helix-like DNA-binding domain superfamily/Winged helix DNA-binding domain"/>
    <property type="match status" value="1"/>
</dbReference>
<dbReference type="InterPro" id="IPR036388">
    <property type="entry name" value="WH-like_DNA-bd_sf"/>
</dbReference>
<keyword evidence="3" id="KW-1185">Reference proteome</keyword>
<name>A0A1G8GQH1_9PROT</name>
<dbReference type="PROSITE" id="PS51702">
    <property type="entry name" value="HTH_MU"/>
    <property type="match status" value="1"/>
</dbReference>
<organism evidence="2 3">
    <name type="scientific">Roseospirillum parvum</name>
    <dbReference type="NCBI Taxonomy" id="83401"/>
    <lineage>
        <taxon>Bacteria</taxon>
        <taxon>Pseudomonadati</taxon>
        <taxon>Pseudomonadota</taxon>
        <taxon>Alphaproteobacteria</taxon>
        <taxon>Rhodospirillales</taxon>
        <taxon>Rhodospirillaceae</taxon>
        <taxon>Roseospirillum</taxon>
    </lineage>
</organism>
<dbReference type="Proteomes" id="UP000217076">
    <property type="component" value="Unassembled WGS sequence"/>
</dbReference>
<reference evidence="3" key="1">
    <citation type="submission" date="2016-10" db="EMBL/GenBank/DDBJ databases">
        <authorList>
            <person name="Varghese N."/>
            <person name="Submissions S."/>
        </authorList>
    </citation>
    <scope>NUCLEOTIDE SEQUENCE [LARGE SCALE GENOMIC DNA]</scope>
    <source>
        <strain evidence="3">930I</strain>
    </source>
</reference>
<dbReference type="STRING" id="83401.SAMN05421742_1374"/>